<dbReference type="OrthoDB" id="9782387at2"/>
<protein>
    <recommendedName>
        <fullName evidence="6">Radical SAM core domain-containing protein</fullName>
    </recommendedName>
</protein>
<evidence type="ECO:0000256" key="3">
    <source>
        <dbReference type="ARBA" id="ARBA00022723"/>
    </source>
</evidence>
<dbReference type="STRING" id="1121451.DESAM_20015"/>
<gene>
    <name evidence="7" type="ORF">DESAM_20015</name>
</gene>
<keyword evidence="2" id="KW-0949">S-adenosyl-L-methionine</keyword>
<dbReference type="AlphaFoldDB" id="L0R9N3"/>
<dbReference type="CDD" id="cd01335">
    <property type="entry name" value="Radical_SAM"/>
    <property type="match status" value="1"/>
</dbReference>
<reference evidence="7 8" key="1">
    <citation type="submission" date="2012-10" db="EMBL/GenBank/DDBJ databases">
        <authorList>
            <person name="Genoscope - CEA"/>
        </authorList>
    </citation>
    <scope>NUCLEOTIDE SEQUENCE [LARGE SCALE GENOMIC DNA]</scope>
    <source>
        <strain evidence="8">AM13 / DSM 14728</strain>
    </source>
</reference>
<keyword evidence="4" id="KW-0408">Iron</keyword>
<dbReference type="InterPro" id="IPR058240">
    <property type="entry name" value="rSAM_sf"/>
</dbReference>
<dbReference type="PANTHER" id="PTHR11228">
    <property type="entry name" value="RADICAL SAM DOMAIN PROTEIN"/>
    <property type="match status" value="1"/>
</dbReference>
<dbReference type="EMBL" id="FO203522">
    <property type="protein sequence ID" value="CCO22306.1"/>
    <property type="molecule type" value="Genomic_DNA"/>
</dbReference>
<comment type="cofactor">
    <cofactor evidence="1">
        <name>[4Fe-4S] cluster</name>
        <dbReference type="ChEBI" id="CHEBI:49883"/>
    </cofactor>
</comment>
<keyword evidence="5" id="KW-0411">Iron-sulfur</keyword>
<dbReference type="GO" id="GO:0003824">
    <property type="term" value="F:catalytic activity"/>
    <property type="evidence" value="ECO:0007669"/>
    <property type="project" value="InterPro"/>
</dbReference>
<evidence type="ECO:0000256" key="5">
    <source>
        <dbReference type="ARBA" id="ARBA00023014"/>
    </source>
</evidence>
<sequence>MTNHTVNDTPLSVHIFATSRCNLNCRHCFIEATSFSRNHKDLSSNAILNAVNIIHNISSKVDFEIEGGEIIMHPQFPDIIGGIDEEVFPNITITTNGTNSIDFAQMKLCGHKGSLRLRVSAEGHNEKIHNILRSSKLADAFQFVEQGSKTGVNTVIRTTLHSENIEYISEMISAYAAAGAREIQFLEFQQCGRGKQANNKHLVIDETAFKEAVNEFCSVAIPNDIQRMTLSLSSRRLKSLKSWNNHFFQSATNKMGCKDASLTFNWDGSISICPWEPHETVIADRWPDDLSSFVINKLESGKLFHECDFCSAFKFIRGENAK</sequence>
<dbReference type="Gene3D" id="3.20.20.70">
    <property type="entry name" value="Aldolase class I"/>
    <property type="match status" value="1"/>
</dbReference>
<keyword evidence="8" id="KW-1185">Reference proteome</keyword>
<accession>L0R9N3</accession>
<dbReference type="GO" id="GO:0046872">
    <property type="term" value="F:metal ion binding"/>
    <property type="evidence" value="ECO:0007669"/>
    <property type="project" value="UniProtKB-KW"/>
</dbReference>
<dbReference type="PATRIC" id="fig|1121451.3.peg.294"/>
<name>L0R9N3_9BACT</name>
<dbReference type="GO" id="GO:0051536">
    <property type="term" value="F:iron-sulfur cluster binding"/>
    <property type="evidence" value="ECO:0007669"/>
    <property type="project" value="UniProtKB-KW"/>
</dbReference>
<evidence type="ECO:0000313" key="7">
    <source>
        <dbReference type="EMBL" id="CCO22306.1"/>
    </source>
</evidence>
<dbReference type="InterPro" id="IPR050377">
    <property type="entry name" value="Radical_SAM_PqqE_MftC-like"/>
</dbReference>
<dbReference type="HOGENOM" id="CLU_862566_0_0_7"/>
<dbReference type="KEGG" id="dhy:DESAM_20015"/>
<dbReference type="InterPro" id="IPR013785">
    <property type="entry name" value="Aldolase_TIM"/>
</dbReference>
<organism evidence="7 8">
    <name type="scientific">Maridesulfovibrio hydrothermalis AM13 = DSM 14728</name>
    <dbReference type="NCBI Taxonomy" id="1121451"/>
    <lineage>
        <taxon>Bacteria</taxon>
        <taxon>Pseudomonadati</taxon>
        <taxon>Thermodesulfobacteriota</taxon>
        <taxon>Desulfovibrionia</taxon>
        <taxon>Desulfovibrionales</taxon>
        <taxon>Desulfovibrionaceae</taxon>
        <taxon>Maridesulfovibrio</taxon>
    </lineage>
</organism>
<dbReference type="PANTHER" id="PTHR11228:SF7">
    <property type="entry name" value="PQQA PEPTIDE CYCLASE"/>
    <property type="match status" value="1"/>
</dbReference>
<evidence type="ECO:0000256" key="2">
    <source>
        <dbReference type="ARBA" id="ARBA00022691"/>
    </source>
</evidence>
<dbReference type="eggNOG" id="COG0535">
    <property type="taxonomic scope" value="Bacteria"/>
</dbReference>
<dbReference type="RefSeq" id="WP_015334916.1">
    <property type="nucleotide sequence ID" value="NC_020055.1"/>
</dbReference>
<dbReference type="SFLD" id="SFLDG01067">
    <property type="entry name" value="SPASM/twitch_domain_containing"/>
    <property type="match status" value="1"/>
</dbReference>
<dbReference type="PROSITE" id="PS51918">
    <property type="entry name" value="RADICAL_SAM"/>
    <property type="match status" value="1"/>
</dbReference>
<dbReference type="Pfam" id="PF04055">
    <property type="entry name" value="Radical_SAM"/>
    <property type="match status" value="1"/>
</dbReference>
<evidence type="ECO:0000313" key="8">
    <source>
        <dbReference type="Proteomes" id="UP000010808"/>
    </source>
</evidence>
<keyword evidence="3" id="KW-0479">Metal-binding</keyword>
<feature type="domain" description="Radical SAM core" evidence="6">
    <location>
        <begin position="7"/>
        <end position="226"/>
    </location>
</feature>
<dbReference type="SUPFAM" id="SSF102114">
    <property type="entry name" value="Radical SAM enzymes"/>
    <property type="match status" value="1"/>
</dbReference>
<proteinExistence type="predicted"/>
<evidence type="ECO:0000256" key="4">
    <source>
        <dbReference type="ARBA" id="ARBA00023004"/>
    </source>
</evidence>
<dbReference type="InterPro" id="IPR007197">
    <property type="entry name" value="rSAM"/>
</dbReference>
<evidence type="ECO:0000259" key="6">
    <source>
        <dbReference type="PROSITE" id="PS51918"/>
    </source>
</evidence>
<evidence type="ECO:0000256" key="1">
    <source>
        <dbReference type="ARBA" id="ARBA00001966"/>
    </source>
</evidence>
<dbReference type="SFLD" id="SFLDS00029">
    <property type="entry name" value="Radical_SAM"/>
    <property type="match status" value="1"/>
</dbReference>
<dbReference type="Proteomes" id="UP000010808">
    <property type="component" value="Chromosome"/>
</dbReference>